<keyword evidence="4" id="KW-1185">Reference proteome</keyword>
<name>A0A2N5CZB8_9CAUL</name>
<evidence type="ECO:0000313" key="2">
    <source>
        <dbReference type="EMBL" id="PLR19159.1"/>
    </source>
</evidence>
<evidence type="ECO:0000313" key="4">
    <source>
        <dbReference type="Proteomes" id="UP000281192"/>
    </source>
</evidence>
<dbReference type="EMBL" id="CP026100">
    <property type="protein sequence ID" value="AYV45161.1"/>
    <property type="molecule type" value="Genomic_DNA"/>
</dbReference>
<gene>
    <name evidence="1" type="ORF">C1707_02275</name>
    <name evidence="2" type="ORF">CFHF_03895</name>
</gene>
<proteinExistence type="predicted"/>
<dbReference type="Proteomes" id="UP000281192">
    <property type="component" value="Chromosome"/>
</dbReference>
<dbReference type="OrthoDB" id="7188461at2"/>
<evidence type="ECO:0000313" key="1">
    <source>
        <dbReference type="EMBL" id="AYV45161.1"/>
    </source>
</evidence>
<dbReference type="KEGG" id="cfh:C1707_02275"/>
<dbReference type="EMBL" id="PJRQ01000008">
    <property type="protein sequence ID" value="PLR19159.1"/>
    <property type="molecule type" value="Genomic_DNA"/>
</dbReference>
<evidence type="ECO:0000313" key="3">
    <source>
        <dbReference type="Proteomes" id="UP000234483"/>
    </source>
</evidence>
<dbReference type="Proteomes" id="UP000234483">
    <property type="component" value="Unassembled WGS sequence"/>
</dbReference>
<evidence type="ECO:0008006" key="5">
    <source>
        <dbReference type="Google" id="ProtNLM"/>
    </source>
</evidence>
<dbReference type="AlphaFoldDB" id="A0A2N5CZB8"/>
<dbReference type="RefSeq" id="WP_101711717.1">
    <property type="nucleotide sequence ID" value="NZ_CP026100.1"/>
</dbReference>
<organism evidence="2 3">
    <name type="scientific">Caulobacter flavus</name>
    <dbReference type="NCBI Taxonomy" id="1679497"/>
    <lineage>
        <taxon>Bacteria</taxon>
        <taxon>Pseudomonadati</taxon>
        <taxon>Pseudomonadota</taxon>
        <taxon>Alphaproteobacteria</taxon>
        <taxon>Caulobacterales</taxon>
        <taxon>Caulobacteraceae</taxon>
        <taxon>Caulobacter</taxon>
    </lineage>
</organism>
<accession>A0A2N5CZB8</accession>
<reference evidence="2 3" key="1">
    <citation type="submission" date="2017-12" db="EMBL/GenBank/DDBJ databases">
        <title>The genome sequence of Caulobacter flavus CGMCC1 15093.</title>
        <authorList>
            <person name="Gao J."/>
            <person name="Mao X."/>
            <person name="Sun J."/>
        </authorList>
    </citation>
    <scope>NUCLEOTIDE SEQUENCE [LARGE SCALE GENOMIC DNA]</scope>
    <source>
        <strain evidence="2 3">CGMCC1 15093</strain>
    </source>
</reference>
<sequence>MSNRGGPAGLLREDRFDDLFDRMLTLWAAIDFAGCSTWFERSEAVAAAFSSLAHAVDLSAMNVAVHRAIAEDAPFEAPVRELADRAIAREVFEVEMRRVLLGAAGVWRLADVEVARGYFG</sequence>
<reference evidence="1 4" key="2">
    <citation type="submission" date="2018-01" db="EMBL/GenBank/DDBJ databases">
        <title>Complete genome sequence of Caulobacter flavus RHGG3.</title>
        <authorList>
            <person name="Yang E."/>
        </authorList>
    </citation>
    <scope>NUCLEOTIDE SEQUENCE [LARGE SCALE GENOMIC DNA]</scope>
    <source>
        <strain evidence="1 4">RHGG3</strain>
    </source>
</reference>
<protein>
    <recommendedName>
        <fullName evidence="5">Tim44-like domain-containing protein</fullName>
    </recommendedName>
</protein>